<dbReference type="InterPro" id="IPR002182">
    <property type="entry name" value="NB-ARC"/>
</dbReference>
<dbReference type="Pfam" id="PF23598">
    <property type="entry name" value="LRR_14"/>
    <property type="match status" value="1"/>
</dbReference>
<dbReference type="SUPFAM" id="SSF52058">
    <property type="entry name" value="L domain-like"/>
    <property type="match status" value="1"/>
</dbReference>
<organism evidence="6 7">
    <name type="scientific">Brassica napus</name>
    <name type="common">Rape</name>
    <dbReference type="NCBI Taxonomy" id="3708"/>
    <lineage>
        <taxon>Eukaryota</taxon>
        <taxon>Viridiplantae</taxon>
        <taxon>Streptophyta</taxon>
        <taxon>Embryophyta</taxon>
        <taxon>Tracheophyta</taxon>
        <taxon>Spermatophyta</taxon>
        <taxon>Magnoliopsida</taxon>
        <taxon>eudicotyledons</taxon>
        <taxon>Gunneridae</taxon>
        <taxon>Pentapetalae</taxon>
        <taxon>rosids</taxon>
        <taxon>malvids</taxon>
        <taxon>Brassicales</taxon>
        <taxon>Brassicaceae</taxon>
        <taxon>Brassiceae</taxon>
        <taxon>Brassica</taxon>
    </lineage>
</organism>
<dbReference type="InterPro" id="IPR027417">
    <property type="entry name" value="P-loop_NTPase"/>
</dbReference>
<comment type="similarity">
    <text evidence="1">Belongs to the disease resistance NB-LRR family.</text>
</comment>
<evidence type="ECO:0000259" key="4">
    <source>
        <dbReference type="Pfam" id="PF00931"/>
    </source>
</evidence>
<gene>
    <name evidence="6" type="ORF">HID58_081075</name>
</gene>
<evidence type="ECO:0000256" key="3">
    <source>
        <dbReference type="ARBA" id="ARBA00022821"/>
    </source>
</evidence>
<accession>A0ABQ7Y805</accession>
<dbReference type="Gene3D" id="3.80.10.10">
    <property type="entry name" value="Ribonuclease Inhibitor"/>
    <property type="match status" value="1"/>
</dbReference>
<evidence type="ECO:0000256" key="1">
    <source>
        <dbReference type="ARBA" id="ARBA00008894"/>
    </source>
</evidence>
<evidence type="ECO:0008006" key="8">
    <source>
        <dbReference type="Google" id="ProtNLM"/>
    </source>
</evidence>
<protein>
    <recommendedName>
        <fullName evidence="8">Disease resistance protein</fullName>
    </recommendedName>
</protein>
<sequence>MMLKEVESLSSQGEFSEVTETISVAKVDEMPVQPTIVGQETMFERVWIHLMEGGVEIVGMYGMGGVGCFEVIIWVVVSKTPEIHRIQGDIAKKLGLDGGEEWDQKNENREALIYTMSSGGEMNLKAVGVPHLSTSRSRDIRLAGSTMSGFVTSVLDQAFTHLCSCFGVEVNYVWNHEKNLAALEDTMKVLRARRADVLTTVQRQESEGLQRLNEVEVWLTSVENIQNQVYDLLLTRRDELEKLCICGLCTKKLSSSHSYGKRVFEMLKKVEVLESKGVFEAIAVAVERPLPKTIVGQEKMLKRAMEHLMDHETGIMGLYGMGGVGKTTLLEQINNKFIEHTVDGVEIVIFVVVSSELRVEMIQDAIAEKLGFLREDWKQKEKSQKVADLYARMKTMKFVLLLDDIWKEVDLKEIGVPFPTRENGCKVVFTTRSREVCGQMRVDDPMEVKCLESNEAWDLFRSNVGKITLESHPDILELFKNMAVLSKLEMEHSRMVEINVKRIRCHGLKDLTWLLFAPNLKVLTVGSSTQVEDTINKEKAANILTENEAVTIIPFQKLEQLKSIYWGPLPFPRLKKFRIDRCPNLRKLPFDSKSCSSAGEELVIHSGERDWIDKVEWEDEETKERFPRSIGPSETETQLLYSQNVCIDRSALSSTTSVSLSVHLIILLYALLSLRKLPKQVSELVSLRYLDLSWKYMKRLPLGLQELKKLVHLRLDYMKRLKSVSGILKLSSLMKLQLLESKMSLDMSLMEELQLLEHLQVLNISIKSSLVVEKLLYAPRTSRSNNKPGESAMSVNIIPFQKLESLRLHNLATLKNIYWEPLPFPCLKTIHVTECPESRKLPLDSQSVSRVEEFVIKYKEEEWFERVEWDDEATRLRFLPFLKFFGPEWQVTYVLSSRSNNKPGEGAMSVNIIPFQKLESLRLHNLATLKNIYWEPLPFPCLKTIHVTECPELRKLPLDSQSVSRVEEFVIKYKEEEWFERVEWDDEATRLRFLPFLKFFGPEWQVTYVL</sequence>
<evidence type="ECO:0000313" key="6">
    <source>
        <dbReference type="EMBL" id="KAH0863864.1"/>
    </source>
</evidence>
<dbReference type="PRINTS" id="PR00364">
    <property type="entry name" value="DISEASERSIST"/>
</dbReference>
<comment type="caution">
    <text evidence="6">The sequence shown here is derived from an EMBL/GenBank/DDBJ whole genome shotgun (WGS) entry which is preliminary data.</text>
</comment>
<dbReference type="PANTHER" id="PTHR33463:SF220">
    <property type="entry name" value="NB-ARC DOMAIN-CONTAINING PROTEIN"/>
    <property type="match status" value="1"/>
</dbReference>
<dbReference type="Pfam" id="PF00931">
    <property type="entry name" value="NB-ARC"/>
    <property type="match status" value="2"/>
</dbReference>
<evidence type="ECO:0000256" key="2">
    <source>
        <dbReference type="ARBA" id="ARBA00022737"/>
    </source>
</evidence>
<feature type="domain" description="Disease resistance R13L4/SHOC-2-like LRR" evidence="5">
    <location>
        <begin position="661"/>
        <end position="842"/>
    </location>
</feature>
<keyword evidence="7" id="KW-1185">Reference proteome</keyword>
<name>A0ABQ7Y805_BRANA</name>
<dbReference type="Gene3D" id="3.40.50.300">
    <property type="entry name" value="P-loop containing nucleotide triphosphate hydrolases"/>
    <property type="match status" value="1"/>
</dbReference>
<evidence type="ECO:0000313" key="7">
    <source>
        <dbReference type="Proteomes" id="UP000824890"/>
    </source>
</evidence>
<dbReference type="EMBL" id="JAGKQM010000018">
    <property type="protein sequence ID" value="KAH0863864.1"/>
    <property type="molecule type" value="Genomic_DNA"/>
</dbReference>
<keyword evidence="3" id="KW-0611">Plant defense</keyword>
<dbReference type="InterPro" id="IPR055414">
    <property type="entry name" value="LRR_R13L4/SHOC2-like"/>
</dbReference>
<dbReference type="Proteomes" id="UP000824890">
    <property type="component" value="Unassembled WGS sequence"/>
</dbReference>
<reference evidence="6 7" key="1">
    <citation type="submission" date="2021-05" db="EMBL/GenBank/DDBJ databases">
        <title>Genome Assembly of Synthetic Allotetraploid Brassica napus Reveals Homoeologous Exchanges between Subgenomes.</title>
        <authorList>
            <person name="Davis J.T."/>
        </authorList>
    </citation>
    <scope>NUCLEOTIDE SEQUENCE [LARGE SCALE GENOMIC DNA]</scope>
    <source>
        <strain evidence="7">cv. Da-Ae</strain>
        <tissue evidence="6">Seedling</tissue>
    </source>
</reference>
<proteinExistence type="inferred from homology"/>
<evidence type="ECO:0000259" key="5">
    <source>
        <dbReference type="Pfam" id="PF23598"/>
    </source>
</evidence>
<feature type="domain" description="NB-ARC" evidence="4">
    <location>
        <begin position="297"/>
        <end position="468"/>
    </location>
</feature>
<keyword evidence="2" id="KW-0677">Repeat</keyword>
<dbReference type="InterPro" id="IPR032675">
    <property type="entry name" value="LRR_dom_sf"/>
</dbReference>
<dbReference type="InterPro" id="IPR050905">
    <property type="entry name" value="Plant_NBS-LRR"/>
</dbReference>
<dbReference type="PANTHER" id="PTHR33463">
    <property type="entry name" value="NB-ARC DOMAIN-CONTAINING PROTEIN-RELATED"/>
    <property type="match status" value="1"/>
</dbReference>
<dbReference type="SUPFAM" id="SSF52540">
    <property type="entry name" value="P-loop containing nucleoside triphosphate hydrolases"/>
    <property type="match status" value="2"/>
</dbReference>
<feature type="domain" description="NB-ARC" evidence="4">
    <location>
        <begin position="39"/>
        <end position="109"/>
    </location>
</feature>